<evidence type="ECO:0000313" key="2">
    <source>
        <dbReference type="EMBL" id="MBO8432634.1"/>
    </source>
</evidence>
<keyword evidence="2" id="KW-0645">Protease</keyword>
<dbReference type="InterPro" id="IPR008969">
    <property type="entry name" value="CarboxyPept-like_regulatory"/>
</dbReference>
<keyword evidence="2" id="KW-0121">Carboxypeptidase</keyword>
<dbReference type="EMBL" id="JADIMZ010000075">
    <property type="protein sequence ID" value="MBO8432634.1"/>
    <property type="molecule type" value="Genomic_DNA"/>
</dbReference>
<proteinExistence type="predicted"/>
<accession>A0A9D9H1H9</accession>
<feature type="region of interest" description="Disordered" evidence="1">
    <location>
        <begin position="229"/>
        <end position="254"/>
    </location>
</feature>
<reference evidence="2" key="2">
    <citation type="journal article" date="2021" name="PeerJ">
        <title>Extensive microbial diversity within the chicken gut microbiome revealed by metagenomics and culture.</title>
        <authorList>
            <person name="Gilroy R."/>
            <person name="Ravi A."/>
            <person name="Getino M."/>
            <person name="Pursley I."/>
            <person name="Horton D.L."/>
            <person name="Alikhan N.F."/>
            <person name="Baker D."/>
            <person name="Gharbi K."/>
            <person name="Hall N."/>
            <person name="Watson M."/>
            <person name="Adriaenssens E.M."/>
            <person name="Foster-Nyarko E."/>
            <person name="Jarju S."/>
            <person name="Secka A."/>
            <person name="Antonio M."/>
            <person name="Oren A."/>
            <person name="Chaudhuri R.R."/>
            <person name="La Ragione R."/>
            <person name="Hildebrand F."/>
            <person name="Pallen M.J."/>
        </authorList>
    </citation>
    <scope>NUCLEOTIDE SEQUENCE</scope>
    <source>
        <strain evidence="2">2889</strain>
    </source>
</reference>
<name>A0A9D9H1H9_9BACT</name>
<protein>
    <submittedName>
        <fullName evidence="2">Carboxypeptidase-like regulatory domain-containing protein</fullName>
    </submittedName>
</protein>
<dbReference type="Pfam" id="PF13715">
    <property type="entry name" value="CarbopepD_reg_2"/>
    <property type="match status" value="1"/>
</dbReference>
<evidence type="ECO:0000256" key="1">
    <source>
        <dbReference type="SAM" id="MobiDB-lite"/>
    </source>
</evidence>
<keyword evidence="2" id="KW-0378">Hydrolase</keyword>
<dbReference type="AlphaFoldDB" id="A0A9D9H1H9"/>
<reference evidence="2" key="1">
    <citation type="submission" date="2020-10" db="EMBL/GenBank/DDBJ databases">
        <authorList>
            <person name="Gilroy R."/>
        </authorList>
    </citation>
    <scope>NUCLEOTIDE SEQUENCE</scope>
    <source>
        <strain evidence="2">2889</strain>
    </source>
</reference>
<comment type="caution">
    <text evidence="2">The sequence shown here is derived from an EMBL/GenBank/DDBJ whole genome shotgun (WGS) entry which is preliminary data.</text>
</comment>
<dbReference type="SUPFAM" id="SSF49464">
    <property type="entry name" value="Carboxypeptidase regulatory domain-like"/>
    <property type="match status" value="1"/>
</dbReference>
<sequence length="254" mass="29310">MKAHSKTASPDSKRWLLLLLCTFACILPSVLRGQGRLYSSQSKVIQFSGVVVNGADSKPLPFSTVMILNHNRGTVADASGFFSFVAVVGDTVEFSTVGFSPRRLIIPDTIRHDAYSIVMPLEQDTIMLMETVIYPWPTKEKFREAFINLELPETEADIIRRNFNLALVREQAREGKMDANMNYRSLMQQQTTQLYYQNQMVPNNLLNPFAWAQFIKQWRRRKDADKIMEQQSEGYRQYENSSSYSDSEDYLYDE</sequence>
<organism evidence="2 3">
    <name type="scientific">Candidatus Pullibacteroides excrementavium</name>
    <dbReference type="NCBI Taxonomy" id="2840905"/>
    <lineage>
        <taxon>Bacteria</taxon>
        <taxon>Pseudomonadati</taxon>
        <taxon>Bacteroidota</taxon>
        <taxon>Bacteroidia</taxon>
        <taxon>Bacteroidales</taxon>
        <taxon>Candidatus Pullibacteroides</taxon>
    </lineage>
</organism>
<gene>
    <name evidence="2" type="ORF">IAB08_05020</name>
</gene>
<dbReference type="Proteomes" id="UP000823612">
    <property type="component" value="Unassembled WGS sequence"/>
</dbReference>
<dbReference type="GO" id="GO:0004180">
    <property type="term" value="F:carboxypeptidase activity"/>
    <property type="evidence" value="ECO:0007669"/>
    <property type="project" value="UniProtKB-KW"/>
</dbReference>
<evidence type="ECO:0000313" key="3">
    <source>
        <dbReference type="Proteomes" id="UP000823612"/>
    </source>
</evidence>